<evidence type="ECO:0000256" key="1">
    <source>
        <dbReference type="SAM" id="MobiDB-lite"/>
    </source>
</evidence>
<dbReference type="Proteomes" id="UP000325787">
    <property type="component" value="Chromosome"/>
</dbReference>
<keyword evidence="3" id="KW-1185">Reference proteome</keyword>
<accession>A0A5Q0H169</accession>
<feature type="compositionally biased region" description="Polar residues" evidence="1">
    <location>
        <begin position="1"/>
        <end position="10"/>
    </location>
</feature>
<proteinExistence type="predicted"/>
<sequence>MTTATKTEPQAETDRVEEPDQRPPDAAKGERGHAAAPTPVQHPEAAGPISDERHVRRFELLYRRLPVGVRAARVFVTRSGCCLTYPADGQPTTGELVWKRVRTVYEVDLGTYVSHLEEELPSRGDTVFFRSAIDLVWNVTDPAQVVRSGVSDVCGKVSPPMLARLRAVTRRFGIHESDLAEGEANRELADGVLGADLGLSVRAYVRLAKDEVTLEQAVIRRKVDQFKQILETGDFDQLALQLTLKPEDIASVVKVLVEERDSRLRAVFDFINRLLESEALDRWQIDDPLRTALQMAQENLFKVFTAGDKPLPLAFGDTRGNARSTGDDGTDVP</sequence>
<feature type="region of interest" description="Disordered" evidence="1">
    <location>
        <begin position="1"/>
        <end position="49"/>
    </location>
</feature>
<gene>
    <name evidence="2" type="ORF">EKG83_22585</name>
</gene>
<dbReference type="OrthoDB" id="4332350at2"/>
<evidence type="ECO:0000313" key="3">
    <source>
        <dbReference type="Proteomes" id="UP000325787"/>
    </source>
</evidence>
<protein>
    <recommendedName>
        <fullName evidence="4">Band 7 domain-containing protein</fullName>
    </recommendedName>
</protein>
<name>A0A5Q0H169_SACSY</name>
<dbReference type="EMBL" id="CP034550">
    <property type="protein sequence ID" value="QFZ19843.1"/>
    <property type="molecule type" value="Genomic_DNA"/>
</dbReference>
<dbReference type="KEGG" id="ssyi:EKG83_22585"/>
<dbReference type="RefSeq" id="WP_033429497.1">
    <property type="nucleotide sequence ID" value="NZ_CP034550.1"/>
</dbReference>
<reference evidence="3" key="1">
    <citation type="journal article" date="2021" name="Curr. Microbiol.">
        <title>Complete genome of nocamycin-producing strain Saccharothrix syringae NRRL B-16468 reveals the biosynthetic potential for secondary metabolites.</title>
        <authorList>
            <person name="Mo X."/>
            <person name="Yang S."/>
        </authorList>
    </citation>
    <scope>NUCLEOTIDE SEQUENCE [LARGE SCALE GENOMIC DNA]</scope>
    <source>
        <strain evidence="3">ATCC 51364 / DSM 43886 / JCM 6844 / KCTC 9398 / NBRC 14523 / NRRL B-16468 / INA 2240</strain>
    </source>
</reference>
<feature type="compositionally biased region" description="Basic and acidic residues" evidence="1">
    <location>
        <begin position="12"/>
        <end position="33"/>
    </location>
</feature>
<organism evidence="2 3">
    <name type="scientific">Saccharothrix syringae</name>
    <name type="common">Nocardiopsis syringae</name>
    <dbReference type="NCBI Taxonomy" id="103733"/>
    <lineage>
        <taxon>Bacteria</taxon>
        <taxon>Bacillati</taxon>
        <taxon>Actinomycetota</taxon>
        <taxon>Actinomycetes</taxon>
        <taxon>Pseudonocardiales</taxon>
        <taxon>Pseudonocardiaceae</taxon>
        <taxon>Saccharothrix</taxon>
    </lineage>
</organism>
<dbReference type="AlphaFoldDB" id="A0A5Q0H169"/>
<evidence type="ECO:0008006" key="4">
    <source>
        <dbReference type="Google" id="ProtNLM"/>
    </source>
</evidence>
<evidence type="ECO:0000313" key="2">
    <source>
        <dbReference type="EMBL" id="QFZ19843.1"/>
    </source>
</evidence>